<reference evidence="14" key="1">
    <citation type="journal article" date="1997" name="Nucleic Acids Res.">
        <title>tRNAscan-SE: a program for improved detection of transfer RNA genes in genomic sequence.</title>
        <authorList>
            <person name="Lowe T.M."/>
            <person name="Eddy S.R."/>
        </authorList>
    </citation>
    <scope>NUCLEOTIDE SEQUENCE [LARGE SCALE GENOMIC DNA]</scope>
    <source>
        <strain evidence="14">r\DH55</strain>
    </source>
</reference>
<evidence type="ECO:0000313" key="16">
    <source>
        <dbReference type="RefSeq" id="XP_010514026.1"/>
    </source>
</evidence>
<keyword evidence="4" id="KW-0862">Zinc</keyword>
<accession>A0ABM0ZD07</accession>
<dbReference type="Pfam" id="PF04770">
    <property type="entry name" value="ZF-HD_dimer"/>
    <property type="match status" value="1"/>
</dbReference>
<keyword evidence="14" id="KW-1185">Reference proteome</keyword>
<feature type="region of interest" description="Disordered" evidence="11">
    <location>
        <begin position="191"/>
        <end position="228"/>
    </location>
</feature>
<feature type="DNA-binding region" description="Homeobox" evidence="10">
    <location>
        <begin position="230"/>
        <end position="293"/>
    </location>
</feature>
<organism evidence="14 16">
    <name type="scientific">Camelina sativa</name>
    <name type="common">False flax</name>
    <name type="synonym">Myagrum sativum</name>
    <dbReference type="NCBI Taxonomy" id="90675"/>
    <lineage>
        <taxon>Eukaryota</taxon>
        <taxon>Viridiplantae</taxon>
        <taxon>Streptophyta</taxon>
        <taxon>Embryophyta</taxon>
        <taxon>Tracheophyta</taxon>
        <taxon>Spermatophyta</taxon>
        <taxon>Magnoliopsida</taxon>
        <taxon>eudicotyledons</taxon>
        <taxon>Gunneridae</taxon>
        <taxon>Pentapetalae</taxon>
        <taxon>rosids</taxon>
        <taxon>malvids</taxon>
        <taxon>Brassicales</taxon>
        <taxon>Brassicaceae</taxon>
        <taxon>Camelineae</taxon>
        <taxon>Camelina</taxon>
    </lineage>
</organism>
<evidence type="ECO:0000256" key="8">
    <source>
        <dbReference type="ARBA" id="ARBA00023163"/>
    </source>
</evidence>
<keyword evidence="3 15" id="KW-0863">Zinc-finger</keyword>
<keyword evidence="2" id="KW-0479">Metal-binding</keyword>
<dbReference type="PANTHER" id="PTHR31948">
    <property type="entry name" value="ZINC-FINGER HOMEODOMAIN PROTEIN 2"/>
    <property type="match status" value="1"/>
</dbReference>
<evidence type="ECO:0000256" key="4">
    <source>
        <dbReference type="ARBA" id="ARBA00022833"/>
    </source>
</evidence>
<evidence type="ECO:0000313" key="15">
    <source>
        <dbReference type="RefSeq" id="XP_010514025.1"/>
    </source>
</evidence>
<keyword evidence="7 10" id="KW-0371">Homeobox</keyword>
<keyword evidence="9 10" id="KW-0539">Nucleus</keyword>
<dbReference type="Proteomes" id="UP000694864">
    <property type="component" value="Chromosome 6"/>
</dbReference>
<reference evidence="14" key="2">
    <citation type="journal article" date="2014" name="Nat. Commun.">
        <title>The emerging biofuel crop Camelina sativa retains a highly undifferentiated hexaploid genome structure.</title>
        <authorList>
            <person name="Kagale S."/>
            <person name="Koh C."/>
            <person name="Nixon J."/>
            <person name="Bollina V."/>
            <person name="Clarke W.E."/>
            <person name="Tuteja R."/>
            <person name="Spillane C."/>
            <person name="Robinson S.J."/>
            <person name="Links M.G."/>
            <person name="Clarke C."/>
            <person name="Higgins E.E."/>
            <person name="Huebert T."/>
            <person name="Sharpe A.G."/>
            <person name="Parkin I.A."/>
        </authorList>
    </citation>
    <scope>NUCLEOTIDE SEQUENCE [LARGE SCALE GENOMIC DNA]</scope>
    <source>
        <strain evidence="14">r\DH55</strain>
    </source>
</reference>
<keyword evidence="5" id="KW-0805">Transcription regulation</keyword>
<dbReference type="GO" id="GO:0003677">
    <property type="term" value="F:DNA binding"/>
    <property type="evidence" value="ECO:0007669"/>
    <property type="project" value="UniProtKB-KW"/>
</dbReference>
<evidence type="ECO:0000256" key="3">
    <source>
        <dbReference type="ARBA" id="ARBA00022771"/>
    </source>
</evidence>
<evidence type="ECO:0000259" key="13">
    <source>
        <dbReference type="PROSITE" id="PS51523"/>
    </source>
</evidence>
<evidence type="ECO:0000256" key="1">
    <source>
        <dbReference type="ARBA" id="ARBA00004123"/>
    </source>
</evidence>
<keyword evidence="8" id="KW-0804">Transcription</keyword>
<dbReference type="GeneID" id="104790034"/>
<feature type="compositionally biased region" description="Pro residues" evidence="11">
    <location>
        <begin position="214"/>
        <end position="223"/>
    </location>
</feature>
<dbReference type="SUPFAM" id="SSF46689">
    <property type="entry name" value="Homeodomain-like"/>
    <property type="match status" value="1"/>
</dbReference>
<evidence type="ECO:0000256" key="5">
    <source>
        <dbReference type="ARBA" id="ARBA00023015"/>
    </source>
</evidence>
<feature type="compositionally biased region" description="Acidic residues" evidence="11">
    <location>
        <begin position="197"/>
        <end position="206"/>
    </location>
</feature>
<dbReference type="RefSeq" id="XP_010514026.1">
    <property type="nucleotide sequence ID" value="XM_010515724.2"/>
</dbReference>
<dbReference type="InterPro" id="IPR006456">
    <property type="entry name" value="ZF_HD_homeobox_Cys/His_dimer"/>
</dbReference>
<evidence type="ECO:0000256" key="7">
    <source>
        <dbReference type="ARBA" id="ARBA00023155"/>
    </source>
</evidence>
<gene>
    <name evidence="15 16" type="primary">LOC104790034</name>
</gene>
<evidence type="ECO:0000259" key="12">
    <source>
        <dbReference type="PROSITE" id="PS50071"/>
    </source>
</evidence>
<proteinExistence type="predicted"/>
<feature type="region of interest" description="Disordered" evidence="11">
    <location>
        <begin position="1"/>
        <end position="69"/>
    </location>
</feature>
<name>A0ABM0ZD07_CAMSA</name>
<evidence type="ECO:0000256" key="2">
    <source>
        <dbReference type="ARBA" id="ARBA00022723"/>
    </source>
</evidence>
<dbReference type="InterPro" id="IPR001356">
    <property type="entry name" value="HD"/>
</dbReference>
<dbReference type="Gene3D" id="1.10.10.60">
    <property type="entry name" value="Homeodomain-like"/>
    <property type="match status" value="1"/>
</dbReference>
<evidence type="ECO:0000256" key="11">
    <source>
        <dbReference type="SAM" id="MobiDB-lite"/>
    </source>
</evidence>
<protein>
    <submittedName>
        <fullName evidence="15 16">Zinc-finger homeodomain protein 3</fullName>
    </submittedName>
</protein>
<reference evidence="15 16" key="3">
    <citation type="submission" date="2025-05" db="UniProtKB">
        <authorList>
            <consortium name="RefSeq"/>
        </authorList>
    </citation>
    <scope>IDENTIFICATION</scope>
    <source>
        <tissue evidence="15 16">Leaf</tissue>
    </source>
</reference>
<feature type="compositionally biased region" description="Polar residues" evidence="11">
    <location>
        <begin position="298"/>
        <end position="321"/>
    </location>
</feature>
<comment type="subcellular location">
    <subcellularLocation>
        <location evidence="1 10">Nucleus</location>
    </subcellularLocation>
</comment>
<dbReference type="PANTHER" id="PTHR31948:SF163">
    <property type="entry name" value="ZINC-FINGER HOMEODOMAIN PROTEIN 3"/>
    <property type="match status" value="1"/>
</dbReference>
<keyword evidence="6 10" id="KW-0238">DNA-binding</keyword>
<dbReference type="NCBIfam" id="TIGR01566">
    <property type="entry name" value="ZF_HD_prot_N"/>
    <property type="match status" value="1"/>
</dbReference>
<feature type="domain" description="ZF-HD dimerization-type" evidence="13">
    <location>
        <begin position="94"/>
        <end position="143"/>
    </location>
</feature>
<evidence type="ECO:0000313" key="14">
    <source>
        <dbReference type="Proteomes" id="UP000694864"/>
    </source>
</evidence>
<sequence length="321" mass="36015">MEIASQEDPTPINTSYGNSGGGLGNMIHHHHANSAPTSLNITTPNPLQVSSNGNGLGKNHDYSHHHHHHHHVGYNIMVSNNNNIKKEKPVVIKYKECLKNHAASKGGNAIDGCGEFMPSGEDGSIEALTCSACNCHRNFHRREIEGEEKTFFSPYLNHHQPPPPQRKLMFHHKMIKSPLPQQMIMPIGVATGGSNSESEDLMEEDGGGSLTFRHPPPPPPPPYSYGHNQKKRFRTKFTQEQKEKMMSFAERVGWKMQRQEESDVQQLCQEIGIMRRVLKVWMHNNKHHLSKKSNNINDNVDQLGNKDVNNATTENLASTSP</sequence>
<feature type="region of interest" description="Disordered" evidence="11">
    <location>
        <begin position="289"/>
        <end position="321"/>
    </location>
</feature>
<dbReference type="InterPro" id="IPR006455">
    <property type="entry name" value="Homeodomain_ZF_HD"/>
</dbReference>
<dbReference type="GO" id="GO:0008270">
    <property type="term" value="F:zinc ion binding"/>
    <property type="evidence" value="ECO:0007669"/>
    <property type="project" value="UniProtKB-KW"/>
</dbReference>
<feature type="compositionally biased region" description="Polar residues" evidence="11">
    <location>
        <begin position="7"/>
        <end position="17"/>
    </location>
</feature>
<dbReference type="NCBIfam" id="TIGR01565">
    <property type="entry name" value="homeo_ZF_HD"/>
    <property type="match status" value="1"/>
</dbReference>
<dbReference type="RefSeq" id="XP_010514025.1">
    <property type="nucleotide sequence ID" value="XM_010515723.2"/>
</dbReference>
<dbReference type="PROSITE" id="PS51523">
    <property type="entry name" value="ZF_HD_DIMER"/>
    <property type="match status" value="1"/>
</dbReference>
<evidence type="ECO:0000256" key="9">
    <source>
        <dbReference type="ARBA" id="ARBA00023242"/>
    </source>
</evidence>
<evidence type="ECO:0000256" key="6">
    <source>
        <dbReference type="ARBA" id="ARBA00023125"/>
    </source>
</evidence>
<dbReference type="PROSITE" id="PS50071">
    <property type="entry name" value="HOMEOBOX_2"/>
    <property type="match status" value="1"/>
</dbReference>
<feature type="domain" description="Homeobox" evidence="12">
    <location>
        <begin position="228"/>
        <end position="292"/>
    </location>
</feature>
<evidence type="ECO:0000256" key="10">
    <source>
        <dbReference type="PROSITE-ProRule" id="PRU00108"/>
    </source>
</evidence>
<dbReference type="InterPro" id="IPR009057">
    <property type="entry name" value="Homeodomain-like_sf"/>
</dbReference>
<feature type="compositionally biased region" description="Polar residues" evidence="11">
    <location>
        <begin position="34"/>
        <end position="53"/>
    </location>
</feature>